<protein>
    <submittedName>
        <fullName evidence="1">BnaCnng61020D protein</fullName>
    </submittedName>
</protein>
<dbReference type="GO" id="GO:0035267">
    <property type="term" value="C:NuA4 histone acetyltransferase complex"/>
    <property type="evidence" value="ECO:0007669"/>
    <property type="project" value="InterPro"/>
</dbReference>
<keyword evidence="2" id="KW-1185">Reference proteome</keyword>
<dbReference type="OMA" id="GHNYEYL"/>
<gene>
    <name evidence="1" type="primary">BnaCnng61020D</name>
    <name evidence="1" type="ORF">GSBRNA2T00080998001</name>
</gene>
<proteinExistence type="predicted"/>
<reference evidence="1 2" key="1">
    <citation type="journal article" date="2014" name="Science">
        <title>Plant genetics. Early allopolyploid evolution in the post-Neolithic Brassica napus oilseed genome.</title>
        <authorList>
            <person name="Chalhoub B."/>
            <person name="Denoeud F."/>
            <person name="Liu S."/>
            <person name="Parkin I.A."/>
            <person name="Tang H."/>
            <person name="Wang X."/>
            <person name="Chiquet J."/>
            <person name="Belcram H."/>
            <person name="Tong C."/>
            <person name="Samans B."/>
            <person name="Correa M."/>
            <person name="Da Silva C."/>
            <person name="Just J."/>
            <person name="Falentin C."/>
            <person name="Koh C.S."/>
            <person name="Le Clainche I."/>
            <person name="Bernard M."/>
            <person name="Bento P."/>
            <person name="Noel B."/>
            <person name="Labadie K."/>
            <person name="Alberti A."/>
            <person name="Charles M."/>
            <person name="Arnaud D."/>
            <person name="Guo H."/>
            <person name="Daviaud C."/>
            <person name="Alamery S."/>
            <person name="Jabbari K."/>
            <person name="Zhao M."/>
            <person name="Edger P.P."/>
            <person name="Chelaifa H."/>
            <person name="Tack D."/>
            <person name="Lassalle G."/>
            <person name="Mestiri I."/>
            <person name="Schnel N."/>
            <person name="Le Paslier M.C."/>
            <person name="Fan G."/>
            <person name="Renault V."/>
            <person name="Bayer P.E."/>
            <person name="Golicz A.A."/>
            <person name="Manoli S."/>
            <person name="Lee T.H."/>
            <person name="Thi V.H."/>
            <person name="Chalabi S."/>
            <person name="Hu Q."/>
            <person name="Fan C."/>
            <person name="Tollenaere R."/>
            <person name="Lu Y."/>
            <person name="Battail C."/>
            <person name="Shen J."/>
            <person name="Sidebottom C.H."/>
            <person name="Wang X."/>
            <person name="Canaguier A."/>
            <person name="Chauveau A."/>
            <person name="Berard A."/>
            <person name="Deniot G."/>
            <person name="Guan M."/>
            <person name="Liu Z."/>
            <person name="Sun F."/>
            <person name="Lim Y.P."/>
            <person name="Lyons E."/>
            <person name="Town C.D."/>
            <person name="Bancroft I."/>
            <person name="Wang X."/>
            <person name="Meng J."/>
            <person name="Ma J."/>
            <person name="Pires J.C."/>
            <person name="King G.J."/>
            <person name="Brunel D."/>
            <person name="Delourme R."/>
            <person name="Renard M."/>
            <person name="Aury J.M."/>
            <person name="Adams K.L."/>
            <person name="Batley J."/>
            <person name="Snowdon R.J."/>
            <person name="Tost J."/>
            <person name="Edwards D."/>
            <person name="Zhou Y."/>
            <person name="Hua W."/>
            <person name="Sharpe A.G."/>
            <person name="Paterson A.H."/>
            <person name="Guan C."/>
            <person name="Wincker P."/>
        </authorList>
    </citation>
    <scope>NUCLEOTIDE SEQUENCE [LARGE SCALE GENOMIC DNA]</scope>
    <source>
        <strain evidence="2">cv. Darmor-bzh</strain>
    </source>
</reference>
<sequence length="218" mass="24560">MKESPGEKPAMFAFCFKPRGLEVKHRGTKHRSHQKKLSVYAHQHSTALGNYDAYNSSGRRCVGLASGDERFVYSNHHHYEHSEDFPSHPGTYSPRDLGMGYFSSGGNGCHQNKSQRINGKRNMSERWNARGYYESPGSSLVCLDAEELHSSSSRDTDEYKLREAAGAARRAWAIAKVKRERAERLRYKADLAIQKAAAALMFADGSMGRRHCNVNKSF</sequence>
<evidence type="ECO:0000313" key="2">
    <source>
        <dbReference type="Proteomes" id="UP000028999"/>
    </source>
</evidence>
<dbReference type="PANTHER" id="PTHR14898">
    <property type="entry name" value="ENHANCER OF POLYCOMB"/>
    <property type="match status" value="1"/>
</dbReference>
<dbReference type="InterPro" id="IPR024943">
    <property type="entry name" value="Enhancer_polycomb"/>
</dbReference>
<evidence type="ECO:0000313" key="1">
    <source>
        <dbReference type="EMBL" id="CDY68905.1"/>
    </source>
</evidence>
<dbReference type="Proteomes" id="UP000028999">
    <property type="component" value="Unassembled WGS sequence"/>
</dbReference>
<dbReference type="Gramene" id="CDY68905">
    <property type="protein sequence ID" value="CDY68905"/>
    <property type="gene ID" value="GSBRNA2T00080998001"/>
</dbReference>
<dbReference type="STRING" id="3708.A0A078JR45"/>
<dbReference type="AlphaFoldDB" id="A0A078JR45"/>
<dbReference type="PaxDb" id="3708-A0A078JR45"/>
<accession>A0A078JR45</accession>
<name>A0A078JR45_BRANA</name>
<organism evidence="1 2">
    <name type="scientific">Brassica napus</name>
    <name type="common">Rape</name>
    <dbReference type="NCBI Taxonomy" id="3708"/>
    <lineage>
        <taxon>Eukaryota</taxon>
        <taxon>Viridiplantae</taxon>
        <taxon>Streptophyta</taxon>
        <taxon>Embryophyta</taxon>
        <taxon>Tracheophyta</taxon>
        <taxon>Spermatophyta</taxon>
        <taxon>Magnoliopsida</taxon>
        <taxon>eudicotyledons</taxon>
        <taxon>Gunneridae</taxon>
        <taxon>Pentapetalae</taxon>
        <taxon>rosids</taxon>
        <taxon>malvids</taxon>
        <taxon>Brassicales</taxon>
        <taxon>Brassicaceae</taxon>
        <taxon>Brassiceae</taxon>
        <taxon>Brassica</taxon>
    </lineage>
</organism>
<dbReference type="GO" id="GO:0006357">
    <property type="term" value="P:regulation of transcription by RNA polymerase II"/>
    <property type="evidence" value="ECO:0007669"/>
    <property type="project" value="InterPro"/>
</dbReference>
<dbReference type="EMBL" id="LK038241">
    <property type="protein sequence ID" value="CDY68905.1"/>
    <property type="molecule type" value="Genomic_DNA"/>
</dbReference>